<dbReference type="RefSeq" id="WP_207339259.1">
    <property type="nucleotide sequence ID" value="NZ_CP074405.1"/>
</dbReference>
<name>A0ABX8D6J6_9CELL</name>
<accession>A0ABX8D6J6</accession>
<dbReference type="Proteomes" id="UP000677804">
    <property type="component" value="Chromosome"/>
</dbReference>
<dbReference type="EMBL" id="CP074405">
    <property type="protein sequence ID" value="QVI61682.1"/>
    <property type="molecule type" value="Genomic_DNA"/>
</dbReference>
<proteinExistence type="predicted"/>
<evidence type="ECO:0000313" key="2">
    <source>
        <dbReference type="Proteomes" id="UP000677804"/>
    </source>
</evidence>
<protein>
    <submittedName>
        <fullName evidence="1">Uncharacterized protein</fullName>
    </submittedName>
</protein>
<organism evidence="1 2">
    <name type="scientific">Cellulomonas wangleii</name>
    <dbReference type="NCBI Taxonomy" id="2816956"/>
    <lineage>
        <taxon>Bacteria</taxon>
        <taxon>Bacillati</taxon>
        <taxon>Actinomycetota</taxon>
        <taxon>Actinomycetes</taxon>
        <taxon>Micrococcales</taxon>
        <taxon>Cellulomonadaceae</taxon>
        <taxon>Cellulomonas</taxon>
    </lineage>
</organism>
<sequence>MTDFSIEPGPGADREVAVDATLGILSRWAGDDASPIDAADLLGGGRRELVPTHDALRKYTGWTHLSSPRGDWVTRLDVVTVNDDGSRFTARVSIGELNGVLRLRLGLAREVAAAGLSPIADPHVRQPHVLANLVEHPGLRVSSSGQLVDGSYLQARGAEQAALVGDALRVQHRLPVLLVHTRTKEASQATRRAAAGLIGLVRVVTVDLPTGREILAQEPRARVPYAGGLLVWSDLSVPATVVGEDIVNAQDHDALRASVMAQVAPLSVLTRGSDEVYRAVREAGRISRADDAAARTAAAVESGEQTAIIEALTQERDQLQTDLSEAMTGWSESDTRSRELATEAARWKATAEQLQIAQRYAGATTVDEASEQGVDEPPEISTGDTATLSALIDHLATSADGRLVFTDSAYTSWKKADRYPTPDEMQIALIKLAQVARDLYDGSDRSVGHMGRWIRENYDLKVSLQDDQMPKAFRTFTFEGVKYDRTPHVKVNDGVPHHECGRVYFAFDQKNERIIVDHVGLKY</sequence>
<keyword evidence="2" id="KW-1185">Reference proteome</keyword>
<gene>
    <name evidence="1" type="ORF">KG103_14645</name>
</gene>
<reference evidence="1 2" key="1">
    <citation type="submission" date="2021-05" db="EMBL/GenBank/DDBJ databases">
        <title>Novel species in genus Cellulomonas.</title>
        <authorList>
            <person name="Zhang G."/>
        </authorList>
    </citation>
    <scope>NUCLEOTIDE SEQUENCE [LARGE SCALE GENOMIC DNA]</scope>
    <source>
        <strain evidence="2">zg-ZUI222</strain>
    </source>
</reference>
<evidence type="ECO:0000313" key="1">
    <source>
        <dbReference type="EMBL" id="QVI61682.1"/>
    </source>
</evidence>